<dbReference type="PROSITE" id="PS00138">
    <property type="entry name" value="SUBTILASE_SER"/>
    <property type="match status" value="1"/>
</dbReference>
<evidence type="ECO:0000256" key="3">
    <source>
        <dbReference type="ARBA" id="ARBA00022670"/>
    </source>
</evidence>
<keyword evidence="5" id="KW-0378">Hydrolase</keyword>
<dbReference type="InterPro" id="IPR036852">
    <property type="entry name" value="Peptidase_S8/S53_dom_sf"/>
</dbReference>
<feature type="domain" description="Peptidase S8/S53" evidence="9">
    <location>
        <begin position="1"/>
        <end position="56"/>
    </location>
</feature>
<evidence type="ECO:0000256" key="5">
    <source>
        <dbReference type="ARBA" id="ARBA00022801"/>
    </source>
</evidence>
<evidence type="ECO:0000313" key="11">
    <source>
        <dbReference type="EMBL" id="MCH99496.1"/>
    </source>
</evidence>
<evidence type="ECO:0000259" key="10">
    <source>
        <dbReference type="Pfam" id="PF17766"/>
    </source>
</evidence>
<reference evidence="11 12" key="1">
    <citation type="journal article" date="2018" name="Front. Plant Sci.">
        <title>Red Clover (Trifolium pratense) and Zigzag Clover (T. medium) - A Picture of Genomic Similarities and Differences.</title>
        <authorList>
            <person name="Dluhosova J."/>
            <person name="Istvanek J."/>
            <person name="Nedelnik J."/>
            <person name="Repkova J."/>
        </authorList>
    </citation>
    <scope>NUCLEOTIDE SEQUENCE [LARGE SCALE GENOMIC DNA]</scope>
    <source>
        <strain evidence="12">cv. 10/8</strain>
        <tissue evidence="11">Leaf</tissue>
    </source>
</reference>
<evidence type="ECO:0000256" key="1">
    <source>
        <dbReference type="ARBA" id="ARBA00004613"/>
    </source>
</evidence>
<evidence type="ECO:0000256" key="6">
    <source>
        <dbReference type="ARBA" id="ARBA00022825"/>
    </source>
</evidence>
<sequence>MSGTSMSCPHVSGIAAYVKSFHPNWTPAAIRSAIMTTAKPMSQEFNKEAEFAFGAGQVNPTKALNPGLIYDMDELGYVQFLCHEGYNGVFMRTVTNVGPGSTMYNATIKSPKGVEITVKPTSLIFSYTLQKKSFKVVVKAKSMINMK</sequence>
<dbReference type="GO" id="GO:0004252">
    <property type="term" value="F:serine-type endopeptidase activity"/>
    <property type="evidence" value="ECO:0007669"/>
    <property type="project" value="InterPro"/>
</dbReference>
<accession>A0A392NHZ1</accession>
<dbReference type="GO" id="GO:0005576">
    <property type="term" value="C:extracellular region"/>
    <property type="evidence" value="ECO:0007669"/>
    <property type="project" value="UniProtKB-SubCell"/>
</dbReference>
<evidence type="ECO:0000256" key="2">
    <source>
        <dbReference type="ARBA" id="ARBA00011073"/>
    </source>
</evidence>
<name>A0A392NHZ1_9FABA</name>
<keyword evidence="7" id="KW-0325">Glycoprotein</keyword>
<comment type="caution">
    <text evidence="8">Lacks conserved residue(s) required for the propagation of feature annotation.</text>
</comment>
<keyword evidence="3" id="KW-0645">Protease</keyword>
<dbReference type="PANTHER" id="PTHR10795">
    <property type="entry name" value="PROPROTEIN CONVERTASE SUBTILISIN/KEXIN"/>
    <property type="match status" value="1"/>
</dbReference>
<dbReference type="InterPro" id="IPR000209">
    <property type="entry name" value="Peptidase_S8/S53_dom"/>
</dbReference>
<keyword evidence="4" id="KW-0732">Signal</keyword>
<feature type="domain" description="Subtilisin-like protease fibronectin type-III" evidence="10">
    <location>
        <begin position="87"/>
        <end position="142"/>
    </location>
</feature>
<evidence type="ECO:0000256" key="7">
    <source>
        <dbReference type="ARBA" id="ARBA00023180"/>
    </source>
</evidence>
<dbReference type="InterPro" id="IPR023828">
    <property type="entry name" value="Peptidase_S8_Ser-AS"/>
</dbReference>
<dbReference type="AlphaFoldDB" id="A0A392NHZ1"/>
<dbReference type="InterPro" id="IPR045051">
    <property type="entry name" value="SBT"/>
</dbReference>
<keyword evidence="12" id="KW-1185">Reference proteome</keyword>
<comment type="caution">
    <text evidence="11">The sequence shown here is derived from an EMBL/GenBank/DDBJ whole genome shotgun (WGS) entry which is preliminary data.</text>
</comment>
<protein>
    <submittedName>
        <fullName evidence="11">Xylem serine proteinase 1-like</fullName>
    </submittedName>
</protein>
<evidence type="ECO:0000256" key="8">
    <source>
        <dbReference type="PROSITE-ProRule" id="PRU01240"/>
    </source>
</evidence>
<dbReference type="PROSITE" id="PS51892">
    <property type="entry name" value="SUBTILASE"/>
    <property type="match status" value="1"/>
</dbReference>
<comment type="similarity">
    <text evidence="2 8">Belongs to the peptidase S8 family.</text>
</comment>
<evidence type="ECO:0000313" key="12">
    <source>
        <dbReference type="Proteomes" id="UP000265520"/>
    </source>
</evidence>
<dbReference type="GO" id="GO:0006508">
    <property type="term" value="P:proteolysis"/>
    <property type="evidence" value="ECO:0007669"/>
    <property type="project" value="UniProtKB-KW"/>
</dbReference>
<evidence type="ECO:0000256" key="4">
    <source>
        <dbReference type="ARBA" id="ARBA00022729"/>
    </source>
</evidence>
<dbReference type="Pfam" id="PF17766">
    <property type="entry name" value="fn3_6"/>
    <property type="match status" value="1"/>
</dbReference>
<comment type="subcellular location">
    <subcellularLocation>
        <location evidence="1">Secreted</location>
    </subcellularLocation>
</comment>
<proteinExistence type="inferred from homology"/>
<evidence type="ECO:0000259" key="9">
    <source>
        <dbReference type="Pfam" id="PF00082"/>
    </source>
</evidence>
<dbReference type="Gene3D" id="3.40.50.200">
    <property type="entry name" value="Peptidase S8/S53 domain"/>
    <property type="match status" value="1"/>
</dbReference>
<dbReference type="Gene3D" id="2.60.40.2310">
    <property type="match status" value="1"/>
</dbReference>
<dbReference type="SUPFAM" id="SSF52743">
    <property type="entry name" value="Subtilisin-like"/>
    <property type="match status" value="1"/>
</dbReference>
<dbReference type="EMBL" id="LXQA010040466">
    <property type="protein sequence ID" value="MCH99496.1"/>
    <property type="molecule type" value="Genomic_DNA"/>
</dbReference>
<feature type="non-terminal residue" evidence="11">
    <location>
        <position position="147"/>
    </location>
</feature>
<dbReference type="Proteomes" id="UP000265520">
    <property type="component" value="Unassembled WGS sequence"/>
</dbReference>
<dbReference type="Pfam" id="PF00082">
    <property type="entry name" value="Peptidase_S8"/>
    <property type="match status" value="1"/>
</dbReference>
<organism evidence="11 12">
    <name type="scientific">Trifolium medium</name>
    <dbReference type="NCBI Taxonomy" id="97028"/>
    <lineage>
        <taxon>Eukaryota</taxon>
        <taxon>Viridiplantae</taxon>
        <taxon>Streptophyta</taxon>
        <taxon>Embryophyta</taxon>
        <taxon>Tracheophyta</taxon>
        <taxon>Spermatophyta</taxon>
        <taxon>Magnoliopsida</taxon>
        <taxon>eudicotyledons</taxon>
        <taxon>Gunneridae</taxon>
        <taxon>Pentapetalae</taxon>
        <taxon>rosids</taxon>
        <taxon>fabids</taxon>
        <taxon>Fabales</taxon>
        <taxon>Fabaceae</taxon>
        <taxon>Papilionoideae</taxon>
        <taxon>50 kb inversion clade</taxon>
        <taxon>NPAAA clade</taxon>
        <taxon>Hologalegina</taxon>
        <taxon>IRL clade</taxon>
        <taxon>Trifolieae</taxon>
        <taxon>Trifolium</taxon>
    </lineage>
</organism>
<dbReference type="InterPro" id="IPR041469">
    <property type="entry name" value="Subtilisin-like_FN3"/>
</dbReference>
<keyword evidence="6" id="KW-0720">Serine protease</keyword>